<dbReference type="Pfam" id="PF01551">
    <property type="entry name" value="Peptidase_M23"/>
    <property type="match status" value="1"/>
</dbReference>
<gene>
    <name evidence="3" type="ORF">IU514_05645</name>
</gene>
<accession>A0ABS0B4G8</accession>
<name>A0ABS0B4G8_9GAMM</name>
<dbReference type="Gene3D" id="2.70.70.10">
    <property type="entry name" value="Glucose Permease (Domain IIA)"/>
    <property type="match status" value="1"/>
</dbReference>
<comment type="caution">
    <text evidence="3">The sequence shown here is derived from an EMBL/GenBank/DDBJ whole genome shotgun (WGS) entry which is preliminary data.</text>
</comment>
<protein>
    <submittedName>
        <fullName evidence="3">M23 family metallopeptidase</fullName>
    </submittedName>
</protein>
<dbReference type="Proteomes" id="UP001429984">
    <property type="component" value="Unassembled WGS sequence"/>
</dbReference>
<dbReference type="CDD" id="cd12797">
    <property type="entry name" value="M23_peptidase"/>
    <property type="match status" value="1"/>
</dbReference>
<dbReference type="PROSITE" id="PS51257">
    <property type="entry name" value="PROKAR_LIPOPROTEIN"/>
    <property type="match status" value="1"/>
</dbReference>
<evidence type="ECO:0000259" key="2">
    <source>
        <dbReference type="Pfam" id="PF01551"/>
    </source>
</evidence>
<proteinExistence type="predicted"/>
<keyword evidence="1" id="KW-0732">Signal</keyword>
<dbReference type="InterPro" id="IPR011055">
    <property type="entry name" value="Dup_hybrid_motif"/>
</dbReference>
<feature type="chain" id="PRO_5045798123" evidence="1">
    <location>
        <begin position="23"/>
        <end position="286"/>
    </location>
</feature>
<organism evidence="3 4">
    <name type="scientific">Lysobacter niastensis</name>
    <dbReference type="NCBI Taxonomy" id="380629"/>
    <lineage>
        <taxon>Bacteria</taxon>
        <taxon>Pseudomonadati</taxon>
        <taxon>Pseudomonadota</taxon>
        <taxon>Gammaproteobacteria</taxon>
        <taxon>Lysobacterales</taxon>
        <taxon>Lysobacteraceae</taxon>
        <taxon>Lysobacter</taxon>
    </lineage>
</organism>
<dbReference type="PANTHER" id="PTHR21666:SF285">
    <property type="entry name" value="M23 FAMILY METALLOPEPTIDASE"/>
    <property type="match status" value="1"/>
</dbReference>
<sequence>MRLALPAALALAALTACSAAPARESVAPNSSVVPADTRIVFPTSVQQGALVIGKVPPGSSVRYRGRNLRPTPYGSVVFGVGRDESGPASVEVTFPGGQAQTLEVAVTPRDWPVEKIDGVPPATVEPPPDIAARIEREQAQVSAARERDDDRADFAQAFVWPVQGRISGRFGNQRVYNGTPKSPHSGMDIAAPNGTAVQAPASGIVTFASPDLYLTGGTLLLDHGHGVSSNFLHLSRIDVKVGDRVNQGQIIGAVGATGRATGPHLHWGMNWFDVRIDPLLVLERGK</sequence>
<dbReference type="EMBL" id="JADLZT010000003">
    <property type="protein sequence ID" value="MBF6023514.1"/>
    <property type="molecule type" value="Genomic_DNA"/>
</dbReference>
<feature type="signal peptide" evidence="1">
    <location>
        <begin position="1"/>
        <end position="22"/>
    </location>
</feature>
<evidence type="ECO:0000256" key="1">
    <source>
        <dbReference type="SAM" id="SignalP"/>
    </source>
</evidence>
<dbReference type="InterPro" id="IPR050570">
    <property type="entry name" value="Cell_wall_metabolism_enzyme"/>
</dbReference>
<feature type="domain" description="M23ase beta-sheet core" evidence="2">
    <location>
        <begin position="183"/>
        <end position="278"/>
    </location>
</feature>
<reference evidence="3 4" key="1">
    <citation type="submission" date="2020-11" db="EMBL/GenBank/DDBJ databases">
        <title>Draft Genome Sequence and Secondary Metabolite Biosynthetic Potential of the Lysobacter niastensis Type strain DSM 18481.</title>
        <authorList>
            <person name="Turrini P."/>
            <person name="Artuso I."/>
            <person name="Tescari M."/>
            <person name="Lugli G.A."/>
            <person name="Frangipani E."/>
            <person name="Ventura M."/>
            <person name="Visca P."/>
        </authorList>
    </citation>
    <scope>NUCLEOTIDE SEQUENCE [LARGE SCALE GENOMIC DNA]</scope>
    <source>
        <strain evidence="3 4">DSM 18481</strain>
    </source>
</reference>
<dbReference type="PANTHER" id="PTHR21666">
    <property type="entry name" value="PEPTIDASE-RELATED"/>
    <property type="match status" value="1"/>
</dbReference>
<dbReference type="InterPro" id="IPR016047">
    <property type="entry name" value="M23ase_b-sheet_dom"/>
</dbReference>
<evidence type="ECO:0000313" key="4">
    <source>
        <dbReference type="Proteomes" id="UP001429984"/>
    </source>
</evidence>
<dbReference type="SUPFAM" id="SSF51261">
    <property type="entry name" value="Duplicated hybrid motif"/>
    <property type="match status" value="1"/>
</dbReference>
<evidence type="ECO:0000313" key="3">
    <source>
        <dbReference type="EMBL" id="MBF6023514.1"/>
    </source>
</evidence>
<dbReference type="RefSeq" id="WP_194930123.1">
    <property type="nucleotide sequence ID" value="NZ_JADLZT010000003.1"/>
</dbReference>
<keyword evidence="4" id="KW-1185">Reference proteome</keyword>